<dbReference type="Proteomes" id="UP001221757">
    <property type="component" value="Unassembled WGS sequence"/>
</dbReference>
<dbReference type="SUPFAM" id="SSF158702">
    <property type="entry name" value="Sec63 N-terminal domain-like"/>
    <property type="match status" value="1"/>
</dbReference>
<dbReference type="PANTHER" id="PTHR47835:SF3">
    <property type="entry name" value="HELICASE FOR MEIOSIS 1"/>
    <property type="match status" value="1"/>
</dbReference>
<feature type="domain" description="Helicase C-terminal" evidence="13">
    <location>
        <begin position="417"/>
        <end position="608"/>
    </location>
</feature>
<keyword evidence="7" id="KW-0469">Meiosis</keyword>
<feature type="region of interest" description="Disordered" evidence="11">
    <location>
        <begin position="103"/>
        <end position="174"/>
    </location>
</feature>
<evidence type="ECO:0000256" key="9">
    <source>
        <dbReference type="ARBA" id="ARBA00034808"/>
    </source>
</evidence>
<dbReference type="Pfam" id="PF00270">
    <property type="entry name" value="DEAD"/>
    <property type="match status" value="1"/>
</dbReference>
<keyword evidence="15" id="KW-1185">Reference proteome</keyword>
<dbReference type="InterPro" id="IPR011545">
    <property type="entry name" value="DEAD/DEAH_box_helicase_dom"/>
</dbReference>
<reference evidence="14" key="1">
    <citation type="submission" date="2023-03" db="EMBL/GenBank/DDBJ databases">
        <title>Massive genome expansion in bonnet fungi (Mycena s.s.) driven by repeated elements and novel gene families across ecological guilds.</title>
        <authorList>
            <consortium name="Lawrence Berkeley National Laboratory"/>
            <person name="Harder C.B."/>
            <person name="Miyauchi S."/>
            <person name="Viragh M."/>
            <person name="Kuo A."/>
            <person name="Thoen E."/>
            <person name="Andreopoulos B."/>
            <person name="Lu D."/>
            <person name="Skrede I."/>
            <person name="Drula E."/>
            <person name="Henrissat B."/>
            <person name="Morin E."/>
            <person name="Kohler A."/>
            <person name="Barry K."/>
            <person name="LaButti K."/>
            <person name="Morin E."/>
            <person name="Salamov A."/>
            <person name="Lipzen A."/>
            <person name="Mereny Z."/>
            <person name="Hegedus B."/>
            <person name="Baldrian P."/>
            <person name="Stursova M."/>
            <person name="Weitz H."/>
            <person name="Taylor A."/>
            <person name="Grigoriev I.V."/>
            <person name="Nagy L.G."/>
            <person name="Martin F."/>
            <person name="Kauserud H."/>
        </authorList>
    </citation>
    <scope>NUCLEOTIDE SEQUENCE</scope>
    <source>
        <strain evidence="14">CBHHK067</strain>
    </source>
</reference>
<accession>A0AAD7MBE1</accession>
<evidence type="ECO:0000256" key="6">
    <source>
        <dbReference type="ARBA" id="ARBA00023235"/>
    </source>
</evidence>
<evidence type="ECO:0000256" key="1">
    <source>
        <dbReference type="ARBA" id="ARBA00010140"/>
    </source>
</evidence>
<dbReference type="GO" id="GO:0043138">
    <property type="term" value="F:3'-5' DNA helicase activity"/>
    <property type="evidence" value="ECO:0007669"/>
    <property type="project" value="UniProtKB-EC"/>
</dbReference>
<keyword evidence="6" id="KW-0413">Isomerase</keyword>
<dbReference type="FunFam" id="1.10.10.10:FF:000012">
    <property type="entry name" value="U5 small nuclear ribonucleoprotein helicase"/>
    <property type="match status" value="1"/>
</dbReference>
<dbReference type="GO" id="GO:0051321">
    <property type="term" value="P:meiotic cell cycle"/>
    <property type="evidence" value="ECO:0007669"/>
    <property type="project" value="UniProtKB-KW"/>
</dbReference>
<dbReference type="SMART" id="SM00490">
    <property type="entry name" value="HELICc"/>
    <property type="match status" value="1"/>
</dbReference>
<feature type="compositionally biased region" description="Basic and acidic residues" evidence="11">
    <location>
        <begin position="1044"/>
        <end position="1054"/>
    </location>
</feature>
<dbReference type="InterPro" id="IPR027417">
    <property type="entry name" value="P-loop_NTPase"/>
</dbReference>
<feature type="region of interest" description="Disordered" evidence="11">
    <location>
        <begin position="1104"/>
        <end position="1368"/>
    </location>
</feature>
<evidence type="ECO:0000259" key="13">
    <source>
        <dbReference type="PROSITE" id="PS51194"/>
    </source>
</evidence>
<evidence type="ECO:0000256" key="5">
    <source>
        <dbReference type="ARBA" id="ARBA00022840"/>
    </source>
</evidence>
<dbReference type="InterPro" id="IPR014001">
    <property type="entry name" value="Helicase_ATP-bd"/>
</dbReference>
<evidence type="ECO:0000256" key="3">
    <source>
        <dbReference type="ARBA" id="ARBA00022801"/>
    </source>
</evidence>
<keyword evidence="4" id="KW-0347">Helicase</keyword>
<proteinExistence type="inferred from homology"/>
<feature type="compositionally biased region" description="Basic and acidic residues" evidence="11">
    <location>
        <begin position="1167"/>
        <end position="1180"/>
    </location>
</feature>
<dbReference type="Pfam" id="PF23445">
    <property type="entry name" value="WHD_SNRNP200"/>
    <property type="match status" value="1"/>
</dbReference>
<evidence type="ECO:0000259" key="12">
    <source>
        <dbReference type="PROSITE" id="PS51192"/>
    </source>
</evidence>
<comment type="catalytic activity">
    <reaction evidence="8">
        <text>Couples ATP hydrolysis with the unwinding of duplex DNA by translocating in the 3'-5' direction.</text>
        <dbReference type="EC" id="5.6.2.4"/>
    </reaction>
</comment>
<comment type="similarity">
    <text evidence="1">Belongs to the helicase family. SKI2 subfamily.</text>
</comment>
<dbReference type="GO" id="GO:0016787">
    <property type="term" value="F:hydrolase activity"/>
    <property type="evidence" value="ECO:0007669"/>
    <property type="project" value="UniProtKB-KW"/>
</dbReference>
<dbReference type="InterPro" id="IPR004179">
    <property type="entry name" value="Sec63-dom"/>
</dbReference>
<evidence type="ECO:0000313" key="14">
    <source>
        <dbReference type="EMBL" id="KAJ7709458.1"/>
    </source>
</evidence>
<dbReference type="Gene3D" id="3.40.50.300">
    <property type="entry name" value="P-loop containing nucleotide triphosphate hydrolases"/>
    <property type="match status" value="2"/>
</dbReference>
<dbReference type="GO" id="GO:0003676">
    <property type="term" value="F:nucleic acid binding"/>
    <property type="evidence" value="ECO:0007669"/>
    <property type="project" value="InterPro"/>
</dbReference>
<dbReference type="SMART" id="SM00973">
    <property type="entry name" value="Sec63"/>
    <property type="match status" value="1"/>
</dbReference>
<dbReference type="InterPro" id="IPR057842">
    <property type="entry name" value="WH_MER3"/>
</dbReference>
<keyword evidence="3" id="KW-0378">Hydrolase</keyword>
<evidence type="ECO:0000256" key="2">
    <source>
        <dbReference type="ARBA" id="ARBA00022741"/>
    </source>
</evidence>
<gene>
    <name evidence="14" type="ORF">B0H17DRAFT_1190666</name>
</gene>
<dbReference type="Gene3D" id="1.10.10.10">
    <property type="entry name" value="Winged helix-like DNA-binding domain superfamily/Winged helix DNA-binding domain"/>
    <property type="match status" value="1"/>
</dbReference>
<feature type="compositionally biased region" description="Polar residues" evidence="11">
    <location>
        <begin position="162"/>
        <end position="171"/>
    </location>
</feature>
<dbReference type="SMART" id="SM00487">
    <property type="entry name" value="DEXDc"/>
    <property type="match status" value="1"/>
</dbReference>
<dbReference type="Pfam" id="PF00271">
    <property type="entry name" value="Helicase_C"/>
    <property type="match status" value="1"/>
</dbReference>
<dbReference type="PROSITE" id="PS51192">
    <property type="entry name" value="HELICASE_ATP_BIND_1"/>
    <property type="match status" value="1"/>
</dbReference>
<feature type="region of interest" description="Disordered" evidence="11">
    <location>
        <begin position="1029"/>
        <end position="1088"/>
    </location>
</feature>
<organism evidence="14 15">
    <name type="scientific">Mycena rosella</name>
    <name type="common">Pink bonnet</name>
    <name type="synonym">Agaricus rosellus</name>
    <dbReference type="NCBI Taxonomy" id="1033263"/>
    <lineage>
        <taxon>Eukaryota</taxon>
        <taxon>Fungi</taxon>
        <taxon>Dikarya</taxon>
        <taxon>Basidiomycota</taxon>
        <taxon>Agaricomycotina</taxon>
        <taxon>Agaricomycetes</taxon>
        <taxon>Agaricomycetidae</taxon>
        <taxon>Agaricales</taxon>
        <taxon>Marasmiineae</taxon>
        <taxon>Mycenaceae</taxon>
        <taxon>Mycena</taxon>
    </lineage>
</organism>
<sequence>MAYQKPPYGEEDYSEDIYSEEHYPTYTNYHDPYYADEIANSSPSPPERCTPGPSRYDEPEEINGYGDEVPYYEDDPIYYPSTAGPDHHQVGYAISSSQFRPSRPAFAPSFRMPSTQYQSSFGQQRHESTFQEPVPPPTQYQSNLGQQRHESTFQAPVPPPQRGSNPRNSSGIRLRPVSELPDIYRGIFKFGVFNAVQSTCFDTVFQSDENMVISAPTGSGKTVLFELAIIRMLRQAKDSGKSVKCVYMAPTKALCSERQRDWTSKFDALGIKCCELTGDTVQFGKGAWGDAKGATIIITTGEKWDSLTRNWADHGQILSQIQLFLVDEVHILNESRGSTLEVVVSRMKTRGSAVRFVLVSATVPNIQDIAFWIGNKRRDDAATIFQFGEDFRPCKLTRHVVGIPRQRGENDFAFTRKLDFKLFAALQTHSVGKPILIFVSTRKGVLATAEQLLKDYSEAQNSKQALPWSHPKRIEQVFHEKRLLELASFGIGVHHAGLTIDDRRAVEDLYLKGLLRVVVATSTLAVGVNLPAHTVVIKGVQIFQNNASVEYSDLDVMQMLGRAGRPQFDKDGIAIIMCETELETKYRELVQGKTIVESSLHINLSEHINSEIGLGTITNIRSAKEWLRSSFLFQRVQKNPAHYALGKGENQSWEERVDDMVMQSVEKLRETNLIAGVKAGDTTGILTSTEFGDIMSKFYIRQSTVFNKLRKHNDMRFEVKKVEKTSDKVFLLIQAVLGGITLNAPEYKSGDSQPQLEAFSVFKHVSRIARGRSIVSYSSVDVDFFFFFPQVIVEVAIVKKRGAQLKYGLELVRCLTAKAWEDRPVVLRQIESIGEKSLKVLAENGITSFALLRKQETYRIETLLNRRPPFGNEVLASVKELPQYTLAIKEVDVQTNGGKDPVEIELAITCGLEVEPLNPSKGRKQKGRTQMTAILTLTSDLEFIDFRRIPTKVLKDNKTFEITAELTKPSQSIMVFITSESIAGVTVTQAYRPKVPNSEYPTRDTRPPTSMDLDLEGLEDDPDFWNMPVDQNGDEIPTPVVVRDLTKPKVKKGETSQVSKPSAKAPEVRDTSTPKPKKLANGNYKCNHPCKDKTKCRHMCCRDGLAEPPKQPKKRGEASSEPNRETSSAASPDASKKPKKKTNRPDSTMGNLERLHERTNVSLKLPESGRLKLEPASELKRKQRPPINFSVELTQLSDGKTPMSYGVADLDDDDDDLPEPHELLKSAKSAAKSSSETSYSDSEIDSLIRHVPSDLMQDDTFQKAAAPSKPLNQNKTVAKPLMSTPLPSRKRNQGSEDVLPPPKRLRFDGGSRQRSSSPARWERTENGPSSTQRRIPLFTEVSDGSEDQTMPDDFMRPPSIDDAFDEDDDGFILDCDILPTTPALTASSAESRATSDISMTFPVYNPRHTNMESPKPIAATLEVAKETGDQAEFEQDDDLDELDAWLNSGAVEIVGS</sequence>
<evidence type="ECO:0000313" key="15">
    <source>
        <dbReference type="Proteomes" id="UP001221757"/>
    </source>
</evidence>
<dbReference type="EC" id="5.6.2.4" evidence="9"/>
<dbReference type="InterPro" id="IPR036388">
    <property type="entry name" value="WH-like_DNA-bd_sf"/>
</dbReference>
<dbReference type="EMBL" id="JARKIE010000002">
    <property type="protein sequence ID" value="KAJ7709458.1"/>
    <property type="molecule type" value="Genomic_DNA"/>
</dbReference>
<evidence type="ECO:0000256" key="10">
    <source>
        <dbReference type="ARBA" id="ARBA00048988"/>
    </source>
</evidence>
<dbReference type="CDD" id="cd18795">
    <property type="entry name" value="SF2_C_Ski2"/>
    <property type="match status" value="1"/>
</dbReference>
<comment type="caution">
    <text evidence="14">The sequence shown here is derived from an EMBL/GenBank/DDBJ whole genome shotgun (WGS) entry which is preliminary data.</text>
</comment>
<feature type="compositionally biased region" description="Polar residues" evidence="11">
    <location>
        <begin position="112"/>
        <end position="123"/>
    </location>
</feature>
<protein>
    <recommendedName>
        <fullName evidence="9">DNA 3'-5' helicase</fullName>
        <ecNumber evidence="9">5.6.2.4</ecNumber>
    </recommendedName>
</protein>
<dbReference type="InterPro" id="IPR001650">
    <property type="entry name" value="Helicase_C-like"/>
</dbReference>
<feature type="compositionally biased region" description="Low complexity" evidence="11">
    <location>
        <begin position="1226"/>
        <end position="1241"/>
    </location>
</feature>
<evidence type="ECO:0000256" key="4">
    <source>
        <dbReference type="ARBA" id="ARBA00022806"/>
    </source>
</evidence>
<dbReference type="GO" id="GO:0005524">
    <property type="term" value="F:ATP binding"/>
    <property type="evidence" value="ECO:0007669"/>
    <property type="project" value="UniProtKB-KW"/>
</dbReference>
<dbReference type="PROSITE" id="PS51194">
    <property type="entry name" value="HELICASE_CTER"/>
    <property type="match status" value="1"/>
</dbReference>
<evidence type="ECO:0000256" key="8">
    <source>
        <dbReference type="ARBA" id="ARBA00034617"/>
    </source>
</evidence>
<feature type="domain" description="Helicase ATP-binding" evidence="12">
    <location>
        <begin position="202"/>
        <end position="381"/>
    </location>
</feature>
<evidence type="ECO:0000256" key="11">
    <source>
        <dbReference type="SAM" id="MobiDB-lite"/>
    </source>
</evidence>
<evidence type="ECO:0000256" key="7">
    <source>
        <dbReference type="ARBA" id="ARBA00023254"/>
    </source>
</evidence>
<dbReference type="Gene3D" id="1.10.3380.10">
    <property type="entry name" value="Sec63 N-terminal domain-like domain"/>
    <property type="match status" value="1"/>
</dbReference>
<feature type="compositionally biased region" description="Basic and acidic residues" evidence="11">
    <location>
        <begin position="1114"/>
        <end position="1124"/>
    </location>
</feature>
<name>A0AAD7MBE1_MYCRO</name>
<keyword evidence="5" id="KW-0067">ATP-binding</keyword>
<feature type="region of interest" description="Disordered" evidence="11">
    <location>
        <begin position="36"/>
        <end position="72"/>
    </location>
</feature>
<dbReference type="SUPFAM" id="SSF52540">
    <property type="entry name" value="P-loop containing nucleoside triphosphate hydrolases"/>
    <property type="match status" value="1"/>
</dbReference>
<dbReference type="InterPro" id="IPR052247">
    <property type="entry name" value="Meiotic_Crossover_Helicase"/>
</dbReference>
<comment type="catalytic activity">
    <reaction evidence="10">
        <text>ATP + H2O = ADP + phosphate + H(+)</text>
        <dbReference type="Rhea" id="RHEA:13065"/>
        <dbReference type="ChEBI" id="CHEBI:15377"/>
        <dbReference type="ChEBI" id="CHEBI:15378"/>
        <dbReference type="ChEBI" id="CHEBI:30616"/>
        <dbReference type="ChEBI" id="CHEBI:43474"/>
        <dbReference type="ChEBI" id="CHEBI:456216"/>
        <dbReference type="EC" id="5.6.2.4"/>
    </reaction>
</comment>
<dbReference type="PANTHER" id="PTHR47835">
    <property type="entry name" value="HFM1, ATP DEPENDENT DNA HELICASE HOMOLOG"/>
    <property type="match status" value="1"/>
</dbReference>
<keyword evidence="2" id="KW-0547">Nucleotide-binding</keyword>